<evidence type="ECO:0000256" key="2">
    <source>
        <dbReference type="SAM" id="Phobius"/>
    </source>
</evidence>
<evidence type="ECO:0000256" key="1">
    <source>
        <dbReference type="SAM" id="MobiDB-lite"/>
    </source>
</evidence>
<feature type="region of interest" description="Disordered" evidence="1">
    <location>
        <begin position="1"/>
        <end position="29"/>
    </location>
</feature>
<keyword evidence="2" id="KW-0472">Membrane</keyword>
<comment type="caution">
    <text evidence="3">The sequence shown here is derived from an EMBL/GenBank/DDBJ whole genome shotgun (WGS) entry which is preliminary data.</text>
</comment>
<dbReference type="OrthoDB" id="5401396at2759"/>
<organism evidence="3 4">
    <name type="scientific">Diaporthe helianthi</name>
    <dbReference type="NCBI Taxonomy" id="158607"/>
    <lineage>
        <taxon>Eukaryota</taxon>
        <taxon>Fungi</taxon>
        <taxon>Dikarya</taxon>
        <taxon>Ascomycota</taxon>
        <taxon>Pezizomycotina</taxon>
        <taxon>Sordariomycetes</taxon>
        <taxon>Sordariomycetidae</taxon>
        <taxon>Diaporthales</taxon>
        <taxon>Diaporthaceae</taxon>
        <taxon>Diaporthe</taxon>
    </lineage>
</organism>
<dbReference type="AlphaFoldDB" id="A0A2P5IA29"/>
<accession>A0A2P5IA29</accession>
<proteinExistence type="predicted"/>
<protein>
    <submittedName>
        <fullName evidence="3">Uncharacterized protein</fullName>
    </submittedName>
</protein>
<feature type="region of interest" description="Disordered" evidence="1">
    <location>
        <begin position="41"/>
        <end position="67"/>
    </location>
</feature>
<dbReference type="Proteomes" id="UP000094444">
    <property type="component" value="Unassembled WGS sequence"/>
</dbReference>
<gene>
    <name evidence="3" type="ORF">DHEL01_v202260</name>
</gene>
<name>A0A2P5IA29_DIAHE</name>
<keyword evidence="4" id="KW-1185">Reference proteome</keyword>
<keyword evidence="2" id="KW-0812">Transmembrane</keyword>
<keyword evidence="2" id="KW-1133">Transmembrane helix</keyword>
<evidence type="ECO:0000313" key="3">
    <source>
        <dbReference type="EMBL" id="POS79344.1"/>
    </source>
</evidence>
<evidence type="ECO:0000313" key="4">
    <source>
        <dbReference type="Proteomes" id="UP000094444"/>
    </source>
</evidence>
<sequence length="148" mass="15974">MANSDLQNSYGPEMASNGHDLPQAVAGDGLEAIPPGHQHVIAPPYNDQYAKDNQYNPAAATPPHDTGPKRRVAGLPVVAFWGIIVALVLILAIGLGVGLGPGRKSCHNVCRVINAFEYDGEYYASEHVQYVPMDAPQENCELRLVDVW</sequence>
<dbReference type="EMBL" id="MAVT02000120">
    <property type="protein sequence ID" value="POS79344.1"/>
    <property type="molecule type" value="Genomic_DNA"/>
</dbReference>
<dbReference type="InParanoid" id="A0A2P5IA29"/>
<reference evidence="3" key="1">
    <citation type="submission" date="2017-09" db="EMBL/GenBank/DDBJ databases">
        <title>Polyketide synthases of a Diaporthe helianthi virulent isolate.</title>
        <authorList>
            <person name="Baroncelli R."/>
        </authorList>
    </citation>
    <scope>NUCLEOTIDE SEQUENCE [LARGE SCALE GENOMIC DNA]</scope>
    <source>
        <strain evidence="3">7/96</strain>
    </source>
</reference>
<feature type="transmembrane region" description="Helical" evidence="2">
    <location>
        <begin position="78"/>
        <end position="99"/>
    </location>
</feature>
<feature type="compositionally biased region" description="Polar residues" evidence="1">
    <location>
        <begin position="1"/>
        <end position="10"/>
    </location>
</feature>